<protein>
    <submittedName>
        <fullName evidence="2">Uncharacterized protein</fullName>
    </submittedName>
</protein>
<reference evidence="2" key="1">
    <citation type="journal article" date="2022" name="bioRxiv">
        <title>Sequencing and chromosome-scale assembly of the giantPleurodeles waltlgenome.</title>
        <authorList>
            <person name="Brown T."/>
            <person name="Elewa A."/>
            <person name="Iarovenko S."/>
            <person name="Subramanian E."/>
            <person name="Araus A.J."/>
            <person name="Petzold A."/>
            <person name="Susuki M."/>
            <person name="Suzuki K.-i.T."/>
            <person name="Hayashi T."/>
            <person name="Toyoda A."/>
            <person name="Oliveira C."/>
            <person name="Osipova E."/>
            <person name="Leigh N.D."/>
            <person name="Simon A."/>
            <person name="Yun M.H."/>
        </authorList>
    </citation>
    <scope>NUCLEOTIDE SEQUENCE</scope>
    <source>
        <strain evidence="2">20211129_DDA</strain>
        <tissue evidence="2">Liver</tissue>
    </source>
</reference>
<comment type="caution">
    <text evidence="2">The sequence shown here is derived from an EMBL/GenBank/DDBJ whole genome shotgun (WGS) entry which is preliminary data.</text>
</comment>
<gene>
    <name evidence="2" type="ORF">NDU88_002194</name>
</gene>
<name>A0AAV7U9T1_PLEWA</name>
<proteinExistence type="predicted"/>
<evidence type="ECO:0000313" key="3">
    <source>
        <dbReference type="Proteomes" id="UP001066276"/>
    </source>
</evidence>
<feature type="compositionally biased region" description="Low complexity" evidence="1">
    <location>
        <begin position="109"/>
        <end position="133"/>
    </location>
</feature>
<evidence type="ECO:0000256" key="1">
    <source>
        <dbReference type="SAM" id="MobiDB-lite"/>
    </source>
</evidence>
<feature type="compositionally biased region" description="Low complexity" evidence="1">
    <location>
        <begin position="37"/>
        <end position="61"/>
    </location>
</feature>
<dbReference type="AlphaFoldDB" id="A0AAV7U9T1"/>
<evidence type="ECO:0000313" key="2">
    <source>
        <dbReference type="EMBL" id="KAJ1185401.1"/>
    </source>
</evidence>
<dbReference type="EMBL" id="JANPWB010000005">
    <property type="protein sequence ID" value="KAJ1185401.1"/>
    <property type="molecule type" value="Genomic_DNA"/>
</dbReference>
<organism evidence="2 3">
    <name type="scientific">Pleurodeles waltl</name>
    <name type="common">Iberian ribbed newt</name>
    <dbReference type="NCBI Taxonomy" id="8319"/>
    <lineage>
        <taxon>Eukaryota</taxon>
        <taxon>Metazoa</taxon>
        <taxon>Chordata</taxon>
        <taxon>Craniata</taxon>
        <taxon>Vertebrata</taxon>
        <taxon>Euteleostomi</taxon>
        <taxon>Amphibia</taxon>
        <taxon>Batrachia</taxon>
        <taxon>Caudata</taxon>
        <taxon>Salamandroidea</taxon>
        <taxon>Salamandridae</taxon>
        <taxon>Pleurodelinae</taxon>
        <taxon>Pleurodeles</taxon>
    </lineage>
</organism>
<accession>A0AAV7U9T1</accession>
<dbReference type="Proteomes" id="UP001066276">
    <property type="component" value="Chromosome 3_1"/>
</dbReference>
<feature type="compositionally biased region" description="Polar residues" evidence="1">
    <location>
        <begin position="63"/>
        <end position="83"/>
    </location>
</feature>
<sequence>MRGPGLTAITKALIRRASQGVQIQCNNNGTGGADICPSRAAASPARGRQATTQATAAGARQWHPTTQQPGPSHPTHLTRQPGQFRNPGEAPTSPECLGSSSTPTGVGRSTSSTACQTQATATPPSGSPAAPVTEGRVRLWRPASRTTAGTPRLAFRLKHQ</sequence>
<keyword evidence="3" id="KW-1185">Reference proteome</keyword>
<feature type="region of interest" description="Disordered" evidence="1">
    <location>
        <begin position="29"/>
        <end position="160"/>
    </location>
</feature>
<feature type="compositionally biased region" description="Polar residues" evidence="1">
    <location>
        <begin position="98"/>
        <end position="108"/>
    </location>
</feature>